<dbReference type="EC" id="5.1.3.11" evidence="1"/>
<dbReference type="GO" id="GO:0005975">
    <property type="term" value="P:carbohydrate metabolic process"/>
    <property type="evidence" value="ECO:0007669"/>
    <property type="project" value="InterPro"/>
</dbReference>
<name>A0A5J4P7Z5_9ZZZZ</name>
<dbReference type="SUPFAM" id="SSF48208">
    <property type="entry name" value="Six-hairpin glycosidases"/>
    <property type="match status" value="1"/>
</dbReference>
<dbReference type="InterPro" id="IPR008928">
    <property type="entry name" value="6-hairpin_glycosidase_sf"/>
</dbReference>
<dbReference type="InterPro" id="IPR012341">
    <property type="entry name" value="6hp_glycosidase-like_sf"/>
</dbReference>
<proteinExistence type="predicted"/>
<sequence length="83" mass="9766">MVGPTPHSAVAGYFNPYRNFGDEETLKKAIDCLEFIKLHLIDYENGEWFWSLRSDGTINRDDDKADFRKCQYHNGRMCMEIML</sequence>
<keyword evidence="1" id="KW-0413">Isomerase</keyword>
<dbReference type="AlphaFoldDB" id="A0A5J4P7Z5"/>
<reference evidence="1" key="1">
    <citation type="submission" date="2019-03" db="EMBL/GenBank/DDBJ databases">
        <title>Single cell metagenomics reveals metabolic interactions within the superorganism composed of flagellate Streblomastix strix and complex community of Bacteroidetes bacteria on its surface.</title>
        <authorList>
            <person name="Treitli S.C."/>
            <person name="Kolisko M."/>
            <person name="Husnik F."/>
            <person name="Keeling P."/>
            <person name="Hampl V."/>
        </authorList>
    </citation>
    <scope>NUCLEOTIDE SEQUENCE</scope>
    <source>
        <strain evidence="1">STM</strain>
    </source>
</reference>
<organism evidence="1">
    <name type="scientific">termite gut metagenome</name>
    <dbReference type="NCBI Taxonomy" id="433724"/>
    <lineage>
        <taxon>unclassified sequences</taxon>
        <taxon>metagenomes</taxon>
        <taxon>organismal metagenomes</taxon>
    </lineage>
</organism>
<evidence type="ECO:0000313" key="1">
    <source>
        <dbReference type="EMBL" id="KAA6305128.1"/>
    </source>
</evidence>
<dbReference type="EMBL" id="SNRY01010950">
    <property type="protein sequence ID" value="KAA6305128.1"/>
    <property type="molecule type" value="Genomic_DNA"/>
</dbReference>
<gene>
    <name evidence="1" type="ORF">EZS27_043221</name>
</gene>
<comment type="caution">
    <text evidence="1">The sequence shown here is derived from an EMBL/GenBank/DDBJ whole genome shotgun (WGS) entry which is preliminary data.</text>
</comment>
<dbReference type="GO" id="GO:0047736">
    <property type="term" value="F:cellobiose epimerase activity"/>
    <property type="evidence" value="ECO:0007669"/>
    <property type="project" value="UniProtKB-EC"/>
</dbReference>
<accession>A0A5J4P7Z5</accession>
<protein>
    <submittedName>
        <fullName evidence="1">Cellobiose 2-epimerase</fullName>
        <ecNumber evidence="1">5.1.3.11</ecNumber>
    </submittedName>
</protein>
<dbReference type="Gene3D" id="1.50.10.10">
    <property type="match status" value="1"/>
</dbReference>